<dbReference type="GO" id="GO:0044528">
    <property type="term" value="P:regulation of mitochondrial mRNA stability"/>
    <property type="evidence" value="ECO:0007669"/>
    <property type="project" value="TreeGrafter"/>
</dbReference>
<organism evidence="2 3">
    <name type="scientific">Edaphochlamys debaryana</name>
    <dbReference type="NCBI Taxonomy" id="47281"/>
    <lineage>
        <taxon>Eukaryota</taxon>
        <taxon>Viridiplantae</taxon>
        <taxon>Chlorophyta</taxon>
        <taxon>core chlorophytes</taxon>
        <taxon>Chlorophyceae</taxon>
        <taxon>CS clade</taxon>
        <taxon>Chlamydomonadales</taxon>
        <taxon>Chlamydomonadales incertae sedis</taxon>
        <taxon>Edaphochlamys</taxon>
    </lineage>
</organism>
<dbReference type="PANTHER" id="PTHR21228:SF40">
    <property type="entry name" value="LD45607P"/>
    <property type="match status" value="1"/>
</dbReference>
<dbReference type="GO" id="GO:0000963">
    <property type="term" value="P:mitochondrial RNA processing"/>
    <property type="evidence" value="ECO:0007669"/>
    <property type="project" value="TreeGrafter"/>
</dbReference>
<dbReference type="AlphaFoldDB" id="A0A836BWD0"/>
<dbReference type="Proteomes" id="UP000612055">
    <property type="component" value="Unassembled WGS sequence"/>
</dbReference>
<dbReference type="PANTHER" id="PTHR21228">
    <property type="entry name" value="FAST LEU-RICH DOMAIN-CONTAINING"/>
    <property type="match status" value="1"/>
</dbReference>
<dbReference type="InterPro" id="IPR050870">
    <property type="entry name" value="FAST_kinase"/>
</dbReference>
<accession>A0A836BWD0</accession>
<dbReference type="GO" id="GO:0035770">
    <property type="term" value="C:ribonucleoprotein granule"/>
    <property type="evidence" value="ECO:0007669"/>
    <property type="project" value="TreeGrafter"/>
</dbReference>
<feature type="compositionally biased region" description="Low complexity" evidence="1">
    <location>
        <begin position="128"/>
        <end position="158"/>
    </location>
</feature>
<feature type="compositionally biased region" description="Basic and acidic residues" evidence="1">
    <location>
        <begin position="575"/>
        <end position="587"/>
    </location>
</feature>
<feature type="region of interest" description="Disordered" evidence="1">
    <location>
        <begin position="476"/>
        <end position="506"/>
    </location>
</feature>
<feature type="region of interest" description="Disordered" evidence="1">
    <location>
        <begin position="37"/>
        <end position="173"/>
    </location>
</feature>
<feature type="compositionally biased region" description="Low complexity" evidence="1">
    <location>
        <begin position="37"/>
        <end position="46"/>
    </location>
</feature>
<evidence type="ECO:0008006" key="4">
    <source>
        <dbReference type="Google" id="ProtNLM"/>
    </source>
</evidence>
<dbReference type="GO" id="GO:0005759">
    <property type="term" value="C:mitochondrial matrix"/>
    <property type="evidence" value="ECO:0007669"/>
    <property type="project" value="TreeGrafter"/>
</dbReference>
<sequence length="795" mass="83652">MEVRIGRPRLATRQPLALRSVSGPRVPVLAAVAQAARRNSAAEPARLPLPSLLGGHEAVDDAGLDPEPQSAALRDATSTATTSGHAHTSRRLASANGAPRSRLHRRAPPASSDAADEDADADADAPSHEPSALQHAAAPGPSAARASTPSPAAHPRPAGLSAERDKEHHEELRGCEDWRDVLDVVADELPAAGLSVRTAVQALTRLNTLARGSPEAQRELLAAPAFGELQQLLYSQIPAMNNVQLSNSLYALARLRVRVPADALRSYWANAQARVDTFYPRDIATFVAAAAALQASPPTPLLDALCYRAATFFSSGEFVMRSVPMLLHSLVLLGYANPILARLAAEALAAEGAVSQLMPQGVANTLWALGRMGCYHPPAVEAALAAFSAAPLSYKPQECANLLWALTAFRHHPESTFAVFARSLLHRLDDLRAADMATALYALACFNVAPGQQLLARLAARITALMDAPALPAASASASVPGSGEHEGQAGASDAAGGGSGKAGGGGGAPNAVELCNMYWGLALLGEVEGPLFARLERALAEEWARAEERRLARVAAAGGAAEVEEVEEEEGAEEGVKGKGKAPKDEERWALPPSLMRMAWQGFLASMLTAPERTHCLPPAAVAALKGCWVETLEAQSQQKGGVVDEVATILGKLGVAHDVRRPTGDKLAVIDIAVKGGPDQWVAIMLVHEEMQCSNSKQLWGSVHVQRQVLEKNGWDVRYLYVRDLERLERSVRPLFIADLLRSVGVRIRRKPAAGPGQAAGAEQGAGAGAGEEGPAPAVGKAPRARAGPRSRS</sequence>
<evidence type="ECO:0000313" key="3">
    <source>
        <dbReference type="Proteomes" id="UP000612055"/>
    </source>
</evidence>
<feature type="compositionally biased region" description="Gly residues" evidence="1">
    <location>
        <begin position="496"/>
        <end position="506"/>
    </location>
</feature>
<feature type="compositionally biased region" description="Acidic residues" evidence="1">
    <location>
        <begin position="114"/>
        <end position="123"/>
    </location>
</feature>
<feature type="region of interest" description="Disordered" evidence="1">
    <location>
        <begin position="753"/>
        <end position="795"/>
    </location>
</feature>
<evidence type="ECO:0000256" key="1">
    <source>
        <dbReference type="SAM" id="MobiDB-lite"/>
    </source>
</evidence>
<feature type="compositionally biased region" description="Acidic residues" evidence="1">
    <location>
        <begin position="563"/>
        <end position="574"/>
    </location>
</feature>
<feature type="compositionally biased region" description="Low complexity" evidence="1">
    <location>
        <begin position="76"/>
        <end position="86"/>
    </location>
</feature>
<gene>
    <name evidence="2" type="ORF">HYH03_011483</name>
</gene>
<feature type="compositionally biased region" description="Basic residues" evidence="1">
    <location>
        <begin position="785"/>
        <end position="795"/>
    </location>
</feature>
<evidence type="ECO:0000313" key="2">
    <source>
        <dbReference type="EMBL" id="KAG2490018.1"/>
    </source>
</evidence>
<dbReference type="EMBL" id="JAEHOE010000066">
    <property type="protein sequence ID" value="KAG2490018.1"/>
    <property type="molecule type" value="Genomic_DNA"/>
</dbReference>
<dbReference type="OrthoDB" id="550159at2759"/>
<proteinExistence type="predicted"/>
<feature type="region of interest" description="Disordered" evidence="1">
    <location>
        <begin position="563"/>
        <end position="587"/>
    </location>
</feature>
<reference evidence="2" key="1">
    <citation type="journal article" date="2020" name="bioRxiv">
        <title>Comparative genomics of Chlamydomonas.</title>
        <authorList>
            <person name="Craig R.J."/>
            <person name="Hasan A.R."/>
            <person name="Ness R.W."/>
            <person name="Keightley P.D."/>
        </authorList>
    </citation>
    <scope>NUCLEOTIDE SEQUENCE</scope>
    <source>
        <strain evidence="2">CCAP 11/70</strain>
    </source>
</reference>
<feature type="compositionally biased region" description="Low complexity" evidence="1">
    <location>
        <begin position="755"/>
        <end position="765"/>
    </location>
</feature>
<feature type="compositionally biased region" description="Basic and acidic residues" evidence="1">
    <location>
        <begin position="162"/>
        <end position="173"/>
    </location>
</feature>
<keyword evidence="3" id="KW-1185">Reference proteome</keyword>
<comment type="caution">
    <text evidence="2">The sequence shown here is derived from an EMBL/GenBank/DDBJ whole genome shotgun (WGS) entry which is preliminary data.</text>
</comment>
<dbReference type="GO" id="GO:0003723">
    <property type="term" value="F:RNA binding"/>
    <property type="evidence" value="ECO:0007669"/>
    <property type="project" value="TreeGrafter"/>
</dbReference>
<protein>
    <recommendedName>
        <fullName evidence="4">RAP domain-containing protein</fullName>
    </recommendedName>
</protein>
<feature type="compositionally biased region" description="Low complexity" evidence="1">
    <location>
        <begin position="775"/>
        <end position="784"/>
    </location>
</feature>
<name>A0A836BWD0_9CHLO</name>